<keyword evidence="1" id="KW-0175">Coiled coil</keyword>
<name>A0A6S6TNL0_9BACT</name>
<evidence type="ECO:0000256" key="1">
    <source>
        <dbReference type="SAM" id="Coils"/>
    </source>
</evidence>
<accession>A0A6S6TNL0</accession>
<reference evidence="2" key="1">
    <citation type="submission" date="2020-01" db="EMBL/GenBank/DDBJ databases">
        <authorList>
            <person name="Meier V. D."/>
            <person name="Meier V D."/>
        </authorList>
    </citation>
    <scope>NUCLEOTIDE SEQUENCE</scope>
    <source>
        <strain evidence="2">HLG_WM_MAG_02</strain>
    </source>
</reference>
<dbReference type="AlphaFoldDB" id="A0A6S6TNL0"/>
<feature type="coiled-coil region" evidence="1">
    <location>
        <begin position="15"/>
        <end position="114"/>
    </location>
</feature>
<protein>
    <submittedName>
        <fullName evidence="2">Uncharacterized protein</fullName>
    </submittedName>
</protein>
<gene>
    <name evidence="2" type="ORF">HELGO_WM18047</name>
</gene>
<proteinExistence type="predicted"/>
<dbReference type="EMBL" id="CACVAZ010000106">
    <property type="protein sequence ID" value="CAA6816479.1"/>
    <property type="molecule type" value="Genomic_DNA"/>
</dbReference>
<sequence>MTLLQQNKETYTAYLNREKEVLVNLKKELAKQKIKVADSIKKFDIAKVKHKETIRLAKVKKENERKRLALLEMRRITLAIEEKKHQKELKQLALKKEKEKKRLALLKKKKLEEAQKRRLANSRFMSKIEEIAELEKLDLFESDQIGDELSLFRQEKKKSSKGFKPFDKWFKFSGAYSSMLKNIETSNSGREALKGTFMLSPHSYYFLGATASLDLNNYNNIYYQPDFSYSFGYSDWHQDTFSWNYSNYANNKFNPKDDESRFNFQSGNWELSYKTKVEDVPLLDTFKLSGKIKYKPSSNSKKVYLKAKTVVLDDVMLSAQIKHNITNKQNRLTLSAKTFLYDKFFVSGTAYEYYKPDSIGSNDGEYAYSFGWSDSKPFHPSIVYSNYYTPTRWDSTEGPKFKEGTLSIKFNLDF</sequence>
<organism evidence="2">
    <name type="scientific">uncultured Sulfurovum sp</name>
    <dbReference type="NCBI Taxonomy" id="269237"/>
    <lineage>
        <taxon>Bacteria</taxon>
        <taxon>Pseudomonadati</taxon>
        <taxon>Campylobacterota</taxon>
        <taxon>Epsilonproteobacteria</taxon>
        <taxon>Campylobacterales</taxon>
        <taxon>Sulfurovaceae</taxon>
        <taxon>Sulfurovum</taxon>
        <taxon>environmental samples</taxon>
    </lineage>
</organism>
<evidence type="ECO:0000313" key="2">
    <source>
        <dbReference type="EMBL" id="CAA6816479.1"/>
    </source>
</evidence>